<evidence type="ECO:0000313" key="2">
    <source>
        <dbReference type="EMBL" id="KKN17264.1"/>
    </source>
</evidence>
<name>A0A0F9NH57_9ZZZZ</name>
<dbReference type="EMBL" id="LAZR01003540">
    <property type="protein sequence ID" value="KKN17264.1"/>
    <property type="molecule type" value="Genomic_DNA"/>
</dbReference>
<reference evidence="2" key="1">
    <citation type="journal article" date="2015" name="Nature">
        <title>Complex archaea that bridge the gap between prokaryotes and eukaryotes.</title>
        <authorList>
            <person name="Spang A."/>
            <person name="Saw J.H."/>
            <person name="Jorgensen S.L."/>
            <person name="Zaremba-Niedzwiedzka K."/>
            <person name="Martijn J."/>
            <person name="Lind A.E."/>
            <person name="van Eijk R."/>
            <person name="Schleper C."/>
            <person name="Guy L."/>
            <person name="Ettema T.J."/>
        </authorList>
    </citation>
    <scope>NUCLEOTIDE SEQUENCE</scope>
</reference>
<dbReference type="AlphaFoldDB" id="A0A0F9NH57"/>
<protein>
    <submittedName>
        <fullName evidence="2">Uncharacterized protein</fullName>
    </submittedName>
</protein>
<proteinExistence type="predicted"/>
<sequence>MAFKKKATFKIDKITPLNNPTGWEMFNLPDRIKTASRDIEGEDLGGFDLKQATKEHPDHLYIKIFAIKKDEPNDNGDAFNEYELKQAFHTFIGVPIFTNHQNDDVEKARGKCIHSWYSDEKGGIFIIATIDKVAYPKLARGIEEGYIVGSSMGTSVEKSVCSVCHNLAHVADEYCSCVKERKNRKFSGSIKCRYYDSKVQTDEKCPLCGSTKDDIKVLNHKDQMIYEHNYGLKFIENSFVVNPACHDCGVHCILHVPNVQKKVASLRKSVDNLIKYSTDPEFVEKNIDNLEKIGGVQELNELKESMDKLEGVVKSMMKQKENVSYEYVSDIVKAISDVQGITDELTEMGYGALPSPEVLASEEGAEPAAFPEPIPAPDPMSQTGGGMTGNPEVSDMGGLGSITKPKISSKNKIKNKDFIEKNGRLWIKDLYFSSFDSLKSFFNSKSDLQVEISLIS</sequence>
<evidence type="ECO:0000256" key="1">
    <source>
        <dbReference type="SAM" id="MobiDB-lite"/>
    </source>
</evidence>
<accession>A0A0F9NH57</accession>
<organism evidence="2">
    <name type="scientific">marine sediment metagenome</name>
    <dbReference type="NCBI Taxonomy" id="412755"/>
    <lineage>
        <taxon>unclassified sequences</taxon>
        <taxon>metagenomes</taxon>
        <taxon>ecological metagenomes</taxon>
    </lineage>
</organism>
<gene>
    <name evidence="2" type="ORF">LCGC14_0967700</name>
</gene>
<comment type="caution">
    <text evidence="2">The sequence shown here is derived from an EMBL/GenBank/DDBJ whole genome shotgun (WGS) entry which is preliminary data.</text>
</comment>
<feature type="region of interest" description="Disordered" evidence="1">
    <location>
        <begin position="375"/>
        <end position="396"/>
    </location>
</feature>